<name>A0A0U3MNI7_9BURK</name>
<protein>
    <submittedName>
        <fullName evidence="1">Putative oxidoreductase</fullName>
    </submittedName>
</protein>
<dbReference type="EMBL" id="CP013729">
    <property type="protein sequence ID" value="ALV05898.1"/>
    <property type="molecule type" value="Genomic_DNA"/>
</dbReference>
<sequence length="284" mass="30537">MKVAIVGAGRIGSAFGYHLARGGHDVTLVARGGRLEELRREGGVIESIAGDRASVNVDEQLEPTTPWDLVLVTVLAHQVDAVLPALVSCRAATVMFMFNTFGELGSLRDVVGAHRTRFAFPNMISFFEAGKLRNVVGGPGMVTATDSVEWVERFKAAGMPAELRADMQSYLRSHVAFVVPLMAAAHMTPPQGPGVTWHQARQLATALKAGLTLVTELGHQWMPGFVVVLARLPHRLAAAMLWAFSRTTTNRDLARFGPDEVRSLIDTMAAAGPQAAAPLQAIRP</sequence>
<dbReference type="KEGG" id="rdp:RD2015_1408"/>
<evidence type="ECO:0000313" key="2">
    <source>
        <dbReference type="Proteomes" id="UP000060699"/>
    </source>
</evidence>
<dbReference type="AlphaFoldDB" id="A0A0U3MNI7"/>
<reference evidence="1 2" key="1">
    <citation type="submission" date="2015-12" db="EMBL/GenBank/DDBJ databases">
        <title>Complete genome of Roseateles depolymerans KCTC 42856.</title>
        <authorList>
            <person name="Kim K.M."/>
        </authorList>
    </citation>
    <scope>NUCLEOTIDE SEQUENCE [LARGE SCALE GENOMIC DNA]</scope>
    <source>
        <strain evidence="1 2">KCTC 42856</strain>
    </source>
</reference>
<accession>A0A0U3MNI7</accession>
<dbReference type="RefSeq" id="WP_058934271.1">
    <property type="nucleotide sequence ID" value="NZ_CP013729.1"/>
</dbReference>
<dbReference type="OrthoDB" id="9793586at2"/>
<dbReference type="InterPro" id="IPR036291">
    <property type="entry name" value="NAD(P)-bd_dom_sf"/>
</dbReference>
<proteinExistence type="predicted"/>
<gene>
    <name evidence="1" type="ORF">RD2015_1408</name>
</gene>
<dbReference type="STRING" id="76731.RD2015_1408"/>
<dbReference type="SUPFAM" id="SSF51735">
    <property type="entry name" value="NAD(P)-binding Rossmann-fold domains"/>
    <property type="match status" value="1"/>
</dbReference>
<keyword evidence="2" id="KW-1185">Reference proteome</keyword>
<dbReference type="Pfam" id="PF02558">
    <property type="entry name" value="ApbA"/>
    <property type="match status" value="1"/>
</dbReference>
<dbReference type="InterPro" id="IPR013332">
    <property type="entry name" value="KPR_N"/>
</dbReference>
<dbReference type="Gene3D" id="3.40.50.720">
    <property type="entry name" value="NAD(P)-binding Rossmann-like Domain"/>
    <property type="match status" value="1"/>
</dbReference>
<dbReference type="Proteomes" id="UP000060699">
    <property type="component" value="Chromosome"/>
</dbReference>
<dbReference type="PATRIC" id="fig|76731.3.peg.1437"/>
<evidence type="ECO:0000313" key="1">
    <source>
        <dbReference type="EMBL" id="ALV05898.1"/>
    </source>
</evidence>
<organism evidence="1 2">
    <name type="scientific">Roseateles depolymerans</name>
    <dbReference type="NCBI Taxonomy" id="76731"/>
    <lineage>
        <taxon>Bacteria</taxon>
        <taxon>Pseudomonadati</taxon>
        <taxon>Pseudomonadota</taxon>
        <taxon>Betaproteobacteria</taxon>
        <taxon>Burkholderiales</taxon>
        <taxon>Sphaerotilaceae</taxon>
        <taxon>Roseateles</taxon>
    </lineage>
</organism>